<dbReference type="Proteomes" id="UP000811609">
    <property type="component" value="Chromosome 1"/>
</dbReference>
<evidence type="ECO:0000259" key="4">
    <source>
        <dbReference type="PROSITE" id="PS51153"/>
    </source>
</evidence>
<dbReference type="GO" id="GO:0043531">
    <property type="term" value="F:ADP binding"/>
    <property type="evidence" value="ECO:0007669"/>
    <property type="project" value="InterPro"/>
</dbReference>
<evidence type="ECO:0000313" key="6">
    <source>
        <dbReference type="Proteomes" id="UP000811609"/>
    </source>
</evidence>
<dbReference type="InterPro" id="IPR002182">
    <property type="entry name" value="NB-ARC"/>
</dbReference>
<dbReference type="Pfam" id="PF05659">
    <property type="entry name" value="RPW8"/>
    <property type="match status" value="1"/>
</dbReference>
<protein>
    <recommendedName>
        <fullName evidence="4">RPW8 domain-containing protein</fullName>
    </recommendedName>
</protein>
<dbReference type="PROSITE" id="PS51153">
    <property type="entry name" value="RPW8"/>
    <property type="match status" value="1"/>
</dbReference>
<keyword evidence="2" id="KW-0677">Repeat</keyword>
<dbReference type="InterPro" id="IPR055414">
    <property type="entry name" value="LRR_R13L4/SHOC2-like"/>
</dbReference>
<accession>A0A8T1RI93</accession>
<evidence type="ECO:0000256" key="2">
    <source>
        <dbReference type="ARBA" id="ARBA00022737"/>
    </source>
</evidence>
<keyword evidence="6" id="KW-1185">Reference proteome</keyword>
<feature type="domain" description="RPW8" evidence="4">
    <location>
        <begin position="1"/>
        <end position="153"/>
    </location>
</feature>
<dbReference type="GO" id="GO:0006952">
    <property type="term" value="P:defense response"/>
    <property type="evidence" value="ECO:0007669"/>
    <property type="project" value="UniProtKB-KW"/>
</dbReference>
<dbReference type="PANTHER" id="PTHR36766">
    <property type="entry name" value="PLANT BROAD-SPECTRUM MILDEW RESISTANCE PROTEIN RPW8"/>
    <property type="match status" value="1"/>
</dbReference>
<dbReference type="AlphaFoldDB" id="A0A8T1RI93"/>
<dbReference type="Pfam" id="PF23598">
    <property type="entry name" value="LRR_14"/>
    <property type="match status" value="1"/>
</dbReference>
<evidence type="ECO:0000256" key="1">
    <source>
        <dbReference type="ARBA" id="ARBA00008894"/>
    </source>
</evidence>
<dbReference type="EMBL" id="CM031809">
    <property type="protein sequence ID" value="KAG6666349.1"/>
    <property type="molecule type" value="Genomic_DNA"/>
</dbReference>
<gene>
    <name evidence="5" type="ORF">CIPAW_01G025500</name>
</gene>
<evidence type="ECO:0000313" key="5">
    <source>
        <dbReference type="EMBL" id="KAG6666349.1"/>
    </source>
</evidence>
<comment type="similarity">
    <text evidence="1">Belongs to the disease resistance NB-LRR family.</text>
</comment>
<name>A0A8T1RI93_CARIL</name>
<proteinExistence type="inferred from homology"/>
<sequence length="841" mass="95599">MAIVESAALGAAFGRIFSSLYDAITDAITKIRMYESILQRLKDTLDVMRPLVEKMVLSNREQDLPEERTKRLIERMEKGEKRVRKYSQLPWWKYLMRIHYANKLLELEKDLGRFFKVEISASTAMNTWESVKGVNDIRERLGLTRQNSVASCAVPRLWEHVFGLDVPLQELKMQLLKEEVSMLVLTAPGGCGKTTLAKKLGDDDDIKGKFEENIFFVPVSKTPNLKVIIQKLLGKDDRSPAFQSDEDAIHQLEQMLLVLVKQNKRILLILDDVWSGSEYLLEKFAFPLTNYKILVTSRTAFPGIRSYKLKPLNDGDAMKLFRHSAGLQDGSSSYIPDASYIPDGEMVKKIVKGCGGFPLALKVVGKSLRGKSVAAWLLRVAKWSDGCSILDTDIDSELLKCLQSSLDFKDHEMILRECFMDLGSFPEDRRIRVSGLIDMWSELYELVADGIHAIANLHELNNLNLVNLVATRQDASEVGSYCSEDFVLQHDLLRELAIHQCSQEPIEKRKKLILDINGNNLPKWWTEQKQQHISSHLLSISTEHFLFPITTYRMLFADENFSSSWCKIQPPEVKVLVLNFQTQNYTLPEFVEKMKELKVLIATNYGSFPVELGNFQLLGSVPSLKRIRLEKVSLPSICKTLSASRSLEKISLFMCHIGHAFRNCSIQISDALPNLREINIDYCINLVELPAGIFNIISLKNLNITNCHKLSRLPDGLGKLKNLEVLRVRSCTVLLELPESTGSLHNLVVLDISGCLRISKLPKHIGKLCNMKEFHMKGCSALHNQLPPSIMDLEHLKLVVCDKGMAKQWESIIKEFPAHHSSPQIKVVENDINLKWLHNHF</sequence>
<organism evidence="5 6">
    <name type="scientific">Carya illinoinensis</name>
    <name type="common">Pecan</name>
    <dbReference type="NCBI Taxonomy" id="32201"/>
    <lineage>
        <taxon>Eukaryota</taxon>
        <taxon>Viridiplantae</taxon>
        <taxon>Streptophyta</taxon>
        <taxon>Embryophyta</taxon>
        <taxon>Tracheophyta</taxon>
        <taxon>Spermatophyta</taxon>
        <taxon>Magnoliopsida</taxon>
        <taxon>eudicotyledons</taxon>
        <taxon>Gunneridae</taxon>
        <taxon>Pentapetalae</taxon>
        <taxon>rosids</taxon>
        <taxon>fabids</taxon>
        <taxon>Fagales</taxon>
        <taxon>Juglandaceae</taxon>
        <taxon>Carya</taxon>
    </lineage>
</organism>
<comment type="caution">
    <text evidence="5">The sequence shown here is derived from an EMBL/GenBank/DDBJ whole genome shotgun (WGS) entry which is preliminary data.</text>
</comment>
<evidence type="ECO:0000256" key="3">
    <source>
        <dbReference type="ARBA" id="ARBA00022821"/>
    </source>
</evidence>
<keyword evidence="3" id="KW-0611">Plant defense</keyword>
<reference evidence="5" key="1">
    <citation type="submission" date="2020-12" db="EMBL/GenBank/DDBJ databases">
        <title>WGS assembly of Carya illinoinensis cv. Pawnee.</title>
        <authorList>
            <person name="Platts A."/>
            <person name="Shu S."/>
            <person name="Wright S."/>
            <person name="Barry K."/>
            <person name="Edger P."/>
            <person name="Pires J.C."/>
            <person name="Schmutz J."/>
        </authorList>
    </citation>
    <scope>NUCLEOTIDE SEQUENCE</scope>
    <source>
        <tissue evidence="5">Leaf</tissue>
    </source>
</reference>
<dbReference type="Pfam" id="PF00931">
    <property type="entry name" value="NB-ARC"/>
    <property type="match status" value="1"/>
</dbReference>
<dbReference type="InterPro" id="IPR008808">
    <property type="entry name" value="Powdery_mildew-R_dom"/>
</dbReference>
<dbReference type="PANTHER" id="PTHR36766:SF3">
    <property type="entry name" value="RPW8 DOMAIN-CONTAINING PROTEIN"/>
    <property type="match status" value="1"/>
</dbReference>